<dbReference type="InterPro" id="IPR008266">
    <property type="entry name" value="Tyr_kinase_AS"/>
</dbReference>
<feature type="region of interest" description="Disordered" evidence="1">
    <location>
        <begin position="240"/>
        <end position="263"/>
    </location>
</feature>
<evidence type="ECO:0000313" key="4">
    <source>
        <dbReference type="Proteomes" id="UP001612915"/>
    </source>
</evidence>
<dbReference type="RefSeq" id="WP_398284151.1">
    <property type="nucleotide sequence ID" value="NZ_JBITLV010000008.1"/>
</dbReference>
<feature type="domain" description="Protein kinase" evidence="2">
    <location>
        <begin position="48"/>
        <end position="359"/>
    </location>
</feature>
<dbReference type="InterPro" id="IPR011009">
    <property type="entry name" value="Kinase-like_dom_sf"/>
</dbReference>
<dbReference type="Pfam" id="PF00069">
    <property type="entry name" value="Pkinase"/>
    <property type="match status" value="1"/>
</dbReference>
<dbReference type="PROSITE" id="PS50011">
    <property type="entry name" value="PROTEIN_KINASE_DOM"/>
    <property type="match status" value="1"/>
</dbReference>
<dbReference type="Gene3D" id="3.40.190.10">
    <property type="entry name" value="Periplasmic binding protein-like II"/>
    <property type="match status" value="1"/>
</dbReference>
<feature type="compositionally biased region" description="Basic and acidic residues" evidence="1">
    <location>
        <begin position="249"/>
        <end position="263"/>
    </location>
</feature>
<reference evidence="3 4" key="1">
    <citation type="submission" date="2024-10" db="EMBL/GenBank/DDBJ databases">
        <title>The Natural Products Discovery Center: Release of the First 8490 Sequenced Strains for Exploring Actinobacteria Biosynthetic Diversity.</title>
        <authorList>
            <person name="Kalkreuter E."/>
            <person name="Kautsar S.A."/>
            <person name="Yang D."/>
            <person name="Bader C.D."/>
            <person name="Teijaro C.N."/>
            <person name="Fluegel L."/>
            <person name="Davis C.M."/>
            <person name="Simpson J.R."/>
            <person name="Lauterbach L."/>
            <person name="Steele A.D."/>
            <person name="Gui C."/>
            <person name="Meng S."/>
            <person name="Li G."/>
            <person name="Viehrig K."/>
            <person name="Ye F."/>
            <person name="Su P."/>
            <person name="Kiefer A.F."/>
            <person name="Nichols A."/>
            <person name="Cepeda A.J."/>
            <person name="Yan W."/>
            <person name="Fan B."/>
            <person name="Jiang Y."/>
            <person name="Adhikari A."/>
            <person name="Zheng C.-J."/>
            <person name="Schuster L."/>
            <person name="Cowan T.M."/>
            <person name="Smanski M.J."/>
            <person name="Chevrette M.G."/>
            <person name="De Carvalho L.P.S."/>
            <person name="Shen B."/>
        </authorList>
    </citation>
    <scope>NUCLEOTIDE SEQUENCE [LARGE SCALE GENOMIC DNA]</scope>
    <source>
        <strain evidence="3 4">NPDC049639</strain>
    </source>
</reference>
<feature type="region of interest" description="Disordered" evidence="1">
    <location>
        <begin position="290"/>
        <end position="320"/>
    </location>
</feature>
<dbReference type="InterPro" id="IPR006059">
    <property type="entry name" value="SBP"/>
</dbReference>
<dbReference type="SUPFAM" id="SSF53850">
    <property type="entry name" value="Periplasmic binding protein-like II"/>
    <property type="match status" value="1"/>
</dbReference>
<accession>A0ABW8AV85</accession>
<dbReference type="Gene3D" id="1.10.510.10">
    <property type="entry name" value="Transferase(Phosphotransferase) domain 1"/>
    <property type="match status" value="1"/>
</dbReference>
<protein>
    <submittedName>
        <fullName evidence="3">Extracellular solute-binding protein</fullName>
    </submittedName>
</protein>
<dbReference type="InterPro" id="IPR000719">
    <property type="entry name" value="Prot_kinase_dom"/>
</dbReference>
<dbReference type="SUPFAM" id="SSF56112">
    <property type="entry name" value="Protein kinase-like (PK-like)"/>
    <property type="match status" value="1"/>
</dbReference>
<evidence type="ECO:0000313" key="3">
    <source>
        <dbReference type="EMBL" id="MFI7589547.1"/>
    </source>
</evidence>
<organism evidence="3 4">
    <name type="scientific">Spongisporangium articulatum</name>
    <dbReference type="NCBI Taxonomy" id="3362603"/>
    <lineage>
        <taxon>Bacteria</taxon>
        <taxon>Bacillati</taxon>
        <taxon>Actinomycetota</taxon>
        <taxon>Actinomycetes</taxon>
        <taxon>Kineosporiales</taxon>
        <taxon>Kineosporiaceae</taxon>
        <taxon>Spongisporangium</taxon>
    </lineage>
</organism>
<feature type="compositionally biased region" description="Basic and acidic residues" evidence="1">
    <location>
        <begin position="338"/>
        <end position="358"/>
    </location>
</feature>
<dbReference type="Gene3D" id="3.30.200.20">
    <property type="entry name" value="Phosphorylase Kinase, domain 1"/>
    <property type="match status" value="1"/>
</dbReference>
<proteinExistence type="predicted"/>
<sequence length="834" mass="88348">MTGWPLVSMHWTLDVEPITEGDSSLPQGAQQASGWQQRLTRIGPGGRYVLDGLIARGGQAWIWSARDTTTGTSVAVKIASAGNHLQENAHRIAREAQLLRALRGHDSVMPLLDVGGPVRFFADGDDRFVDEADDPFLTELPWLVLPRIPHLRLRAALEKSGGSLGAEATTGLATELADVLAHLSRHGVVHRDLSPGNVLLRREGLVVADFGLAWQRGHPDEAMRELETQQRAMLTEFGGPGMTAGWAAPERHSVDENSGDRPDRDEAGDVFCWGLFTFAAIAGRHAWKSASSDANPLKPRPSELHEMTAGHPAPDVGPLHALPSELSELARAALSPQPRDRPSAAEIVDRLSGADDRTVQSSTVLRTRSHSSPTRPSATPPTPQLPPGGLRPVPVPRRSRRTALIAATVAVAVLAVGGTAGWALSRGEPDPPSPGGPASLTIGTYGTSPPVSEQMSVAYHRLWPDVTVKVGRHDYDTYEKDLRNRAATGARSEDLQQVEQSSVAALTRHADYFVDFKDLIDASAWDPADLRLVTAPDGRVIGLPLDSGGLSLCYNRALLEKAGLPTDRQELAAALPDWEAYVAMGRKYMADAPKGTAWYDNSAHLMNGILGGAVSGDLGGTPAARAAAQSAYDSASDPTVKAAWDLVADAVEAGESAEARAATSGKDLNEGHFATVVCPSWMIGDIDAAFGGAASDWDVAAAPGGKGNWSGSYLVVPKNGPHVQQAIKLALWLTATQQQSDAFDQLRHFPASLAARDSAQVRGATSAFFNGAPVGQIIGDSLTGFADSPLRAESVDVANAVHPALNALENGKSPTSAWERARAALERLNQDGSG</sequence>
<dbReference type="Pfam" id="PF13416">
    <property type="entry name" value="SBP_bac_8"/>
    <property type="match status" value="1"/>
</dbReference>
<evidence type="ECO:0000256" key="1">
    <source>
        <dbReference type="SAM" id="MobiDB-lite"/>
    </source>
</evidence>
<dbReference type="PANTHER" id="PTHR44329">
    <property type="entry name" value="SERINE/THREONINE-PROTEIN KINASE TNNI3K-RELATED"/>
    <property type="match status" value="1"/>
</dbReference>
<evidence type="ECO:0000259" key="2">
    <source>
        <dbReference type="PROSITE" id="PS50011"/>
    </source>
</evidence>
<dbReference type="InterPro" id="IPR051681">
    <property type="entry name" value="Ser/Thr_Kinases-Pseudokinases"/>
</dbReference>
<dbReference type="PROSITE" id="PS00109">
    <property type="entry name" value="PROTEIN_KINASE_TYR"/>
    <property type="match status" value="1"/>
</dbReference>
<dbReference type="EMBL" id="JBITLV010000008">
    <property type="protein sequence ID" value="MFI7589547.1"/>
    <property type="molecule type" value="Genomic_DNA"/>
</dbReference>
<keyword evidence="4" id="KW-1185">Reference proteome</keyword>
<gene>
    <name evidence="3" type="ORF">ACIB24_20975</name>
</gene>
<name>A0ABW8AV85_9ACTN</name>
<dbReference type="Proteomes" id="UP001612915">
    <property type="component" value="Unassembled WGS sequence"/>
</dbReference>
<comment type="caution">
    <text evidence="3">The sequence shown here is derived from an EMBL/GenBank/DDBJ whole genome shotgun (WGS) entry which is preliminary data.</text>
</comment>
<dbReference type="CDD" id="cd14014">
    <property type="entry name" value="STKc_PknB_like"/>
    <property type="match status" value="1"/>
</dbReference>
<feature type="region of interest" description="Disordered" evidence="1">
    <location>
        <begin position="333"/>
        <end position="395"/>
    </location>
</feature>